<accession>A0A1B6D8B7</accession>
<evidence type="ECO:0000313" key="2">
    <source>
        <dbReference type="EMBL" id="JAS21937.1"/>
    </source>
</evidence>
<feature type="region of interest" description="Disordered" evidence="1">
    <location>
        <begin position="137"/>
        <end position="180"/>
    </location>
</feature>
<proteinExistence type="predicted"/>
<feature type="region of interest" description="Disordered" evidence="1">
    <location>
        <begin position="1"/>
        <end position="57"/>
    </location>
</feature>
<gene>
    <name evidence="2" type="ORF">g.633</name>
</gene>
<reference evidence="2" key="1">
    <citation type="submission" date="2015-12" db="EMBL/GenBank/DDBJ databases">
        <title>De novo transcriptome assembly of four potential Pierce s Disease insect vectors from Arizona vineyards.</title>
        <authorList>
            <person name="Tassone E.E."/>
        </authorList>
    </citation>
    <scope>NUCLEOTIDE SEQUENCE</scope>
</reference>
<feature type="compositionally biased region" description="Pro residues" evidence="1">
    <location>
        <begin position="143"/>
        <end position="154"/>
    </location>
</feature>
<dbReference type="EMBL" id="GEDC01015361">
    <property type="protein sequence ID" value="JAS21937.1"/>
    <property type="molecule type" value="Transcribed_RNA"/>
</dbReference>
<dbReference type="AlphaFoldDB" id="A0A1B6D8B7"/>
<sequence>DSLRLSPNQLKPTPRLDRANSVGSTAAPHPSPEPSVHSDAADAVGPLMTSDPVNDLGVEDADKISDAIPDFLPDTIPDSISEDAYRFSVGTDIEIVDADTTSADVGTISIPLRNDDSNHSLKDSSASSIHLALYSNSSSLPASPTPSIPNPPLISPISPNDFSPYISSASSSTPSPSPSP</sequence>
<name>A0A1B6D8B7_9HEMI</name>
<feature type="non-terminal residue" evidence="2">
    <location>
        <position position="1"/>
    </location>
</feature>
<organism evidence="2">
    <name type="scientific">Clastoptera arizonana</name>
    <name type="common">Arizona spittle bug</name>
    <dbReference type="NCBI Taxonomy" id="38151"/>
    <lineage>
        <taxon>Eukaryota</taxon>
        <taxon>Metazoa</taxon>
        <taxon>Ecdysozoa</taxon>
        <taxon>Arthropoda</taxon>
        <taxon>Hexapoda</taxon>
        <taxon>Insecta</taxon>
        <taxon>Pterygota</taxon>
        <taxon>Neoptera</taxon>
        <taxon>Paraneoptera</taxon>
        <taxon>Hemiptera</taxon>
        <taxon>Auchenorrhyncha</taxon>
        <taxon>Cercopoidea</taxon>
        <taxon>Clastopteridae</taxon>
        <taxon>Clastoptera</taxon>
    </lineage>
</organism>
<feature type="non-terminal residue" evidence="2">
    <location>
        <position position="180"/>
    </location>
</feature>
<protein>
    <submittedName>
        <fullName evidence="2">Uncharacterized protein</fullName>
    </submittedName>
</protein>
<feature type="compositionally biased region" description="Low complexity" evidence="1">
    <location>
        <begin position="155"/>
        <end position="174"/>
    </location>
</feature>
<feature type="compositionally biased region" description="Polar residues" evidence="1">
    <location>
        <begin position="1"/>
        <end position="11"/>
    </location>
</feature>
<evidence type="ECO:0000256" key="1">
    <source>
        <dbReference type="SAM" id="MobiDB-lite"/>
    </source>
</evidence>